<accession>I1QPK4</accession>
<protein>
    <submittedName>
        <fullName evidence="2">Uncharacterized protein</fullName>
    </submittedName>
</protein>
<evidence type="ECO:0000313" key="2">
    <source>
        <dbReference type="EnsemblPlants" id="ORGLA09G0098300.1"/>
    </source>
</evidence>
<proteinExistence type="predicted"/>
<dbReference type="AlphaFoldDB" id="I1QPK4"/>
<evidence type="ECO:0000313" key="3">
    <source>
        <dbReference type="Proteomes" id="UP000007306"/>
    </source>
</evidence>
<dbReference type="OMA" id="WRPRCAM"/>
<dbReference type="Proteomes" id="UP000007306">
    <property type="component" value="Chromosome 9"/>
</dbReference>
<dbReference type="Gramene" id="ORGLA09G0098300.1">
    <property type="protein sequence ID" value="ORGLA09G0098300.1"/>
    <property type="gene ID" value="ORGLA09G0098300"/>
</dbReference>
<dbReference type="HOGENOM" id="CLU_2580893_0_0_1"/>
<keyword evidence="3" id="KW-1185">Reference proteome</keyword>
<name>I1QPK4_ORYGL</name>
<feature type="region of interest" description="Disordered" evidence="1">
    <location>
        <begin position="1"/>
        <end position="20"/>
    </location>
</feature>
<organism evidence="2 3">
    <name type="scientific">Oryza glaberrima</name>
    <name type="common">African rice</name>
    <dbReference type="NCBI Taxonomy" id="4538"/>
    <lineage>
        <taxon>Eukaryota</taxon>
        <taxon>Viridiplantae</taxon>
        <taxon>Streptophyta</taxon>
        <taxon>Embryophyta</taxon>
        <taxon>Tracheophyta</taxon>
        <taxon>Spermatophyta</taxon>
        <taxon>Magnoliopsida</taxon>
        <taxon>Liliopsida</taxon>
        <taxon>Poales</taxon>
        <taxon>Poaceae</taxon>
        <taxon>BOP clade</taxon>
        <taxon>Oryzoideae</taxon>
        <taxon>Oryzeae</taxon>
        <taxon>Oryzinae</taxon>
        <taxon>Oryza</taxon>
    </lineage>
</organism>
<reference evidence="2" key="1">
    <citation type="submission" date="2015-06" db="UniProtKB">
        <authorList>
            <consortium name="EnsemblPlants"/>
        </authorList>
    </citation>
    <scope>IDENTIFICATION</scope>
</reference>
<evidence type="ECO:0000256" key="1">
    <source>
        <dbReference type="SAM" id="MobiDB-lite"/>
    </source>
</evidence>
<dbReference type="EnsemblPlants" id="ORGLA09G0098300.1">
    <property type="protein sequence ID" value="ORGLA09G0098300.1"/>
    <property type="gene ID" value="ORGLA09G0098300"/>
</dbReference>
<sequence length="81" mass="8441">QEAGAARDCGDGEGLDVQRQRRGGLDAPRYATAAAWRPRCAMAAAAAASLFLLSAVNFVDGGGNDGLSLPPFCCEFCCWIC</sequence>
<reference evidence="2 3" key="2">
    <citation type="submission" date="2018-04" db="EMBL/GenBank/DDBJ databases">
        <title>OglaRS2 (Oryza glaberrima Reference Sequence Version 2).</title>
        <authorList>
            <person name="Zhang J."/>
            <person name="Kudrna D."/>
            <person name="Lee S."/>
            <person name="Talag J."/>
            <person name="Rajasekar S."/>
            <person name="Wing R.A."/>
        </authorList>
    </citation>
    <scope>NUCLEOTIDE SEQUENCE [LARGE SCALE GENOMIC DNA]</scope>
    <source>
        <strain evidence="2 3">cv. IRGC 96717</strain>
    </source>
</reference>